<feature type="transmembrane region" description="Helical" evidence="1">
    <location>
        <begin position="58"/>
        <end position="77"/>
    </location>
</feature>
<keyword evidence="1" id="KW-0472">Membrane</keyword>
<dbReference type="Proteomes" id="UP000000445">
    <property type="component" value="Chromosome"/>
</dbReference>
<keyword evidence="1" id="KW-1133">Transmembrane helix</keyword>
<keyword evidence="1" id="KW-0812">Transmembrane</keyword>
<evidence type="ECO:0000313" key="3">
    <source>
        <dbReference type="Proteomes" id="UP000000445"/>
    </source>
</evidence>
<feature type="transmembrane region" description="Helical" evidence="1">
    <location>
        <begin position="12"/>
        <end position="31"/>
    </location>
</feature>
<dbReference type="HOGENOM" id="CLU_1721494_0_0_0"/>
<evidence type="ECO:0000256" key="1">
    <source>
        <dbReference type="SAM" id="Phobius"/>
    </source>
</evidence>
<evidence type="ECO:0000313" key="2">
    <source>
        <dbReference type="EMBL" id="ACM22807.1"/>
    </source>
</evidence>
<accession>B9K774</accession>
<sequence>MRRENMRKILNYVFAYLFLAVTGAFGFYVIFLEGRRFFFTVLGLTNARVQTINAVDKFVVIVLGIVFLGVFMFSEDYFRKKAKDGVRDLLRAFLMVSGMLMLVWSGFQSPFFFSVGYRLGASEIIGYFSKLITGGLLLVSSRYLRSERLHTI</sequence>
<keyword evidence="3" id="KW-1185">Reference proteome</keyword>
<name>B9K774_THENN</name>
<dbReference type="KEGG" id="tna:CTN_0631"/>
<gene>
    <name evidence="2" type="ordered locus">CTN_0631</name>
</gene>
<proteinExistence type="predicted"/>
<protein>
    <submittedName>
        <fullName evidence="2">Uncharacterized protein</fullName>
    </submittedName>
</protein>
<reference evidence="2 3" key="1">
    <citation type="journal article" date="2009" name="Biosci. Biotechnol. Biochem.">
        <title>WeGAS: a web-based microbial genome annotation system.</title>
        <authorList>
            <person name="Lee D."/>
            <person name="Seo H."/>
            <person name="Park C."/>
            <person name="Park K."/>
        </authorList>
    </citation>
    <scope>NUCLEOTIDE SEQUENCE [LARGE SCALE GENOMIC DNA]</scope>
    <source>
        <strain evidence="3">ATCC 49049 / DSM 4359 / NBRC 107923 / NS-E</strain>
    </source>
</reference>
<dbReference type="STRING" id="309803.CTN_0631"/>
<feature type="transmembrane region" description="Helical" evidence="1">
    <location>
        <begin position="89"/>
        <end position="107"/>
    </location>
</feature>
<organism evidence="2 3">
    <name type="scientific">Thermotoga neapolitana (strain ATCC 49049 / DSM 4359 / NBRC 107923 / NS-E)</name>
    <dbReference type="NCBI Taxonomy" id="309803"/>
    <lineage>
        <taxon>Bacteria</taxon>
        <taxon>Thermotogati</taxon>
        <taxon>Thermotogota</taxon>
        <taxon>Thermotogae</taxon>
        <taxon>Thermotogales</taxon>
        <taxon>Thermotogaceae</taxon>
        <taxon>Thermotoga</taxon>
    </lineage>
</organism>
<feature type="transmembrane region" description="Helical" evidence="1">
    <location>
        <begin position="127"/>
        <end position="144"/>
    </location>
</feature>
<dbReference type="AlphaFoldDB" id="B9K774"/>
<dbReference type="EMBL" id="CP000916">
    <property type="protein sequence ID" value="ACM22807.1"/>
    <property type="molecule type" value="Genomic_DNA"/>
</dbReference>